<feature type="compositionally biased region" description="Basic and acidic residues" evidence="1">
    <location>
        <begin position="1"/>
        <end position="15"/>
    </location>
</feature>
<evidence type="ECO:0000256" key="1">
    <source>
        <dbReference type="SAM" id="MobiDB-lite"/>
    </source>
</evidence>
<evidence type="ECO:0000313" key="3">
    <source>
        <dbReference type="EMBL" id="RMX53292.1"/>
    </source>
</evidence>
<organism evidence="3 4">
    <name type="scientific">Pocillopora damicornis</name>
    <name type="common">Cauliflower coral</name>
    <name type="synonym">Millepora damicornis</name>
    <dbReference type="NCBI Taxonomy" id="46731"/>
    <lineage>
        <taxon>Eukaryota</taxon>
        <taxon>Metazoa</taxon>
        <taxon>Cnidaria</taxon>
        <taxon>Anthozoa</taxon>
        <taxon>Hexacorallia</taxon>
        <taxon>Scleractinia</taxon>
        <taxon>Astrocoeniina</taxon>
        <taxon>Pocilloporidae</taxon>
        <taxon>Pocillopora</taxon>
    </lineage>
</organism>
<keyword evidence="2" id="KW-0812">Transmembrane</keyword>
<accession>A0A3M6UI05</accession>
<keyword evidence="4" id="KW-1185">Reference proteome</keyword>
<feature type="transmembrane region" description="Helical" evidence="2">
    <location>
        <begin position="38"/>
        <end position="61"/>
    </location>
</feature>
<feature type="region of interest" description="Disordered" evidence="1">
    <location>
        <begin position="1"/>
        <end position="33"/>
    </location>
</feature>
<gene>
    <name evidence="3" type="ORF">pdam_00015245</name>
</gene>
<dbReference type="OrthoDB" id="5989041at2759"/>
<dbReference type="Proteomes" id="UP000275408">
    <property type="component" value="Unassembled WGS sequence"/>
</dbReference>
<sequence length="102" mass="11352">MDGFPEKKEHHKEKGTQVNDYVEDDSEGGKPASKNRTILRTIVIFAVISLVVCGAILTATLSTRKEQVTERLVEVNLEPGETLLYQVEQVLEVRSGELQKGI</sequence>
<comment type="caution">
    <text evidence="3">The sequence shown here is derived from an EMBL/GenBank/DDBJ whole genome shotgun (WGS) entry which is preliminary data.</text>
</comment>
<keyword evidence="2" id="KW-0472">Membrane</keyword>
<reference evidence="3 4" key="1">
    <citation type="journal article" date="2018" name="Sci. Rep.">
        <title>Comparative analysis of the Pocillopora damicornis genome highlights role of immune system in coral evolution.</title>
        <authorList>
            <person name="Cunning R."/>
            <person name="Bay R.A."/>
            <person name="Gillette P."/>
            <person name="Baker A.C."/>
            <person name="Traylor-Knowles N."/>
        </authorList>
    </citation>
    <scope>NUCLEOTIDE SEQUENCE [LARGE SCALE GENOMIC DNA]</scope>
    <source>
        <strain evidence="3">RSMAS</strain>
        <tissue evidence="3">Whole animal</tissue>
    </source>
</reference>
<keyword evidence="2" id="KW-1133">Transmembrane helix</keyword>
<dbReference type="EMBL" id="RCHS01001480">
    <property type="protein sequence ID" value="RMX53292.1"/>
    <property type="molecule type" value="Genomic_DNA"/>
</dbReference>
<protein>
    <submittedName>
        <fullName evidence="3">Uncharacterized protein</fullName>
    </submittedName>
</protein>
<dbReference type="AlphaFoldDB" id="A0A3M6UI05"/>
<name>A0A3M6UI05_POCDA</name>
<evidence type="ECO:0000256" key="2">
    <source>
        <dbReference type="SAM" id="Phobius"/>
    </source>
</evidence>
<evidence type="ECO:0000313" key="4">
    <source>
        <dbReference type="Proteomes" id="UP000275408"/>
    </source>
</evidence>
<proteinExistence type="predicted"/>